<protein>
    <recommendedName>
        <fullName evidence="2">TRIP4/RQT4 C2HC5-type zinc finger domain-containing protein</fullName>
    </recommendedName>
</protein>
<dbReference type="GO" id="GO:0005634">
    <property type="term" value="C:nucleus"/>
    <property type="evidence" value="ECO:0007669"/>
    <property type="project" value="InterPro"/>
</dbReference>
<dbReference type="Pfam" id="PF06221">
    <property type="entry name" value="zf-C2HC5"/>
    <property type="match status" value="1"/>
</dbReference>
<dbReference type="PANTHER" id="PTHR12963">
    <property type="entry name" value="THYROID RECEPTOR INTERACTING PROTEIN RELATED"/>
    <property type="match status" value="1"/>
</dbReference>
<feature type="compositionally biased region" description="Basic and acidic residues" evidence="1">
    <location>
        <begin position="492"/>
        <end position="517"/>
    </location>
</feature>
<dbReference type="GO" id="GO:0072344">
    <property type="term" value="P:rescue of stalled ribosome"/>
    <property type="evidence" value="ECO:0007669"/>
    <property type="project" value="InterPro"/>
</dbReference>
<name>A0A8H7AAD2_9EURO</name>
<feature type="compositionally biased region" description="Polar residues" evidence="1">
    <location>
        <begin position="66"/>
        <end position="90"/>
    </location>
</feature>
<dbReference type="AlphaFoldDB" id="A0A8H7AAD2"/>
<sequence>MTSNLTSWALPQLQRLLPIDEQSLKETITYSASLSKVAGAEHLKNLLGDSAPALEFISSFNSRRPETIYTNSSQPSEPAEPSRSQTSHENGPSPKKRKNKKPKAPLHNAGPLRRPENYGDVGGGYNKSSTEQDYMPKALRATSTGLSHSLSLSQEPAALQTSDQTHQIASSPTHPREYSPASQPKLPPSASGSLISDLPNVKSKAAKKQAHSSGSSTPQKTTTTSSINDLTSAIALLELSTNPSLSLSSERRRCPCNASIHPLFETAPNCLSCGKIICALEGLQPCSFCDNLILSKEQVQTMIRTLKDERGQERMAAHNAATSHSGRGSPMFGSRVATPESSGDEASTAAAKARAHRDRLLAFQRDNAQRTKVHDEAADFDMTVTSGATQWMSPVQRAAALKKQQKYLRELGEANKPEWEKKKMVMSMSIRNGKLVRTYENVRSTAPPEADEAADAADEDQKENSSMSKTGQGLSRNPLLAGGGLIRPIWKAPDEQEGKGKAREPTERRETWRRVQDDNDDNEQWILDGGIREFQDGSNQEKG</sequence>
<comment type="caution">
    <text evidence="3">The sequence shown here is derived from an EMBL/GenBank/DDBJ whole genome shotgun (WGS) entry which is preliminary data.</text>
</comment>
<evidence type="ECO:0000313" key="4">
    <source>
        <dbReference type="Proteomes" id="UP000606974"/>
    </source>
</evidence>
<dbReference type="InterPro" id="IPR039128">
    <property type="entry name" value="TRIP4-like"/>
</dbReference>
<feature type="region of interest" description="Disordered" evidence="1">
    <location>
        <begin position="157"/>
        <end position="226"/>
    </location>
</feature>
<dbReference type="GO" id="GO:0008270">
    <property type="term" value="F:zinc ion binding"/>
    <property type="evidence" value="ECO:0007669"/>
    <property type="project" value="InterPro"/>
</dbReference>
<organism evidence="3 4">
    <name type="scientific">Endocarpon pusillum</name>
    <dbReference type="NCBI Taxonomy" id="364733"/>
    <lineage>
        <taxon>Eukaryota</taxon>
        <taxon>Fungi</taxon>
        <taxon>Dikarya</taxon>
        <taxon>Ascomycota</taxon>
        <taxon>Pezizomycotina</taxon>
        <taxon>Eurotiomycetes</taxon>
        <taxon>Chaetothyriomycetidae</taxon>
        <taxon>Verrucariales</taxon>
        <taxon>Verrucariaceae</taxon>
        <taxon>Endocarpon</taxon>
    </lineage>
</organism>
<dbReference type="GO" id="GO:0180022">
    <property type="term" value="C:RQC-trigger complex"/>
    <property type="evidence" value="ECO:0007669"/>
    <property type="project" value="InterPro"/>
</dbReference>
<feature type="compositionally biased region" description="Acidic residues" evidence="1">
    <location>
        <begin position="449"/>
        <end position="461"/>
    </location>
</feature>
<reference evidence="3" key="1">
    <citation type="submission" date="2020-02" db="EMBL/GenBank/DDBJ databases">
        <authorList>
            <person name="Palmer J.M."/>
        </authorList>
    </citation>
    <scope>NUCLEOTIDE SEQUENCE</scope>
    <source>
        <strain evidence="3">EPUS1.4</strain>
        <tissue evidence="3">Thallus</tissue>
    </source>
</reference>
<feature type="compositionally biased region" description="Basic residues" evidence="1">
    <location>
        <begin position="94"/>
        <end position="104"/>
    </location>
</feature>
<proteinExistence type="predicted"/>
<dbReference type="OrthoDB" id="338816at2759"/>
<dbReference type="PANTHER" id="PTHR12963:SF4">
    <property type="entry name" value="ACTIVATING SIGNAL COINTEGRATOR 1"/>
    <property type="match status" value="1"/>
</dbReference>
<dbReference type="EMBL" id="JAACFV010000175">
    <property type="protein sequence ID" value="KAF7503496.1"/>
    <property type="molecule type" value="Genomic_DNA"/>
</dbReference>
<feature type="compositionally biased region" description="Low complexity" evidence="1">
    <location>
        <begin position="211"/>
        <end position="226"/>
    </location>
</feature>
<evidence type="ECO:0000256" key="1">
    <source>
        <dbReference type="SAM" id="MobiDB-lite"/>
    </source>
</evidence>
<feature type="compositionally biased region" description="Polar residues" evidence="1">
    <location>
        <begin position="159"/>
        <end position="173"/>
    </location>
</feature>
<evidence type="ECO:0000259" key="2">
    <source>
        <dbReference type="Pfam" id="PF06221"/>
    </source>
</evidence>
<dbReference type="Proteomes" id="UP000606974">
    <property type="component" value="Unassembled WGS sequence"/>
</dbReference>
<feature type="region of interest" description="Disordered" evidence="1">
    <location>
        <begin position="316"/>
        <end position="353"/>
    </location>
</feature>
<keyword evidence="4" id="KW-1185">Reference proteome</keyword>
<feature type="domain" description="TRIP4/RQT4 C2HC5-type zinc finger" evidence="2">
    <location>
        <begin position="251"/>
        <end position="303"/>
    </location>
</feature>
<feature type="compositionally biased region" description="Basic and acidic residues" evidence="1">
    <location>
        <begin position="530"/>
        <end position="543"/>
    </location>
</feature>
<feature type="region of interest" description="Disordered" evidence="1">
    <location>
        <begin position="443"/>
        <end position="543"/>
    </location>
</feature>
<feature type="compositionally biased region" description="Polar residues" evidence="1">
    <location>
        <begin position="464"/>
        <end position="475"/>
    </location>
</feature>
<dbReference type="InterPro" id="IPR009349">
    <property type="entry name" value="TRIP4/RQT4_C2HC5_Znf"/>
</dbReference>
<dbReference type="GO" id="GO:0045893">
    <property type="term" value="P:positive regulation of DNA-templated transcription"/>
    <property type="evidence" value="ECO:0007669"/>
    <property type="project" value="TreeGrafter"/>
</dbReference>
<evidence type="ECO:0000313" key="3">
    <source>
        <dbReference type="EMBL" id="KAF7503496.1"/>
    </source>
</evidence>
<feature type="region of interest" description="Disordered" evidence="1">
    <location>
        <begin position="66"/>
        <end position="131"/>
    </location>
</feature>
<gene>
    <name evidence="3" type="ORF">GJ744_003687</name>
</gene>
<accession>A0A8H7AAD2</accession>